<dbReference type="EMBL" id="GGEC01081507">
    <property type="protein sequence ID" value="MBX61991.1"/>
    <property type="molecule type" value="Transcribed_RNA"/>
</dbReference>
<reference evidence="1" key="1">
    <citation type="submission" date="2018-02" db="EMBL/GenBank/DDBJ databases">
        <title>Rhizophora mucronata_Transcriptome.</title>
        <authorList>
            <person name="Meera S.P."/>
            <person name="Sreeshan A."/>
            <person name="Augustine A."/>
        </authorList>
    </citation>
    <scope>NUCLEOTIDE SEQUENCE</scope>
    <source>
        <tissue evidence="1">Leaf</tissue>
    </source>
</reference>
<sequence>MFNVLLNMTTVKRTWKAVSIKNYCYKV</sequence>
<protein>
    <submittedName>
        <fullName evidence="1">Uncharacterized protein</fullName>
    </submittedName>
</protein>
<dbReference type="AlphaFoldDB" id="A0A2P2Q4U8"/>
<name>A0A2P2Q4U8_RHIMU</name>
<evidence type="ECO:0000313" key="1">
    <source>
        <dbReference type="EMBL" id="MBX61991.1"/>
    </source>
</evidence>
<proteinExistence type="predicted"/>
<accession>A0A2P2Q4U8</accession>
<organism evidence="1">
    <name type="scientific">Rhizophora mucronata</name>
    <name type="common">Asiatic mangrove</name>
    <dbReference type="NCBI Taxonomy" id="61149"/>
    <lineage>
        <taxon>Eukaryota</taxon>
        <taxon>Viridiplantae</taxon>
        <taxon>Streptophyta</taxon>
        <taxon>Embryophyta</taxon>
        <taxon>Tracheophyta</taxon>
        <taxon>Spermatophyta</taxon>
        <taxon>Magnoliopsida</taxon>
        <taxon>eudicotyledons</taxon>
        <taxon>Gunneridae</taxon>
        <taxon>Pentapetalae</taxon>
        <taxon>rosids</taxon>
        <taxon>fabids</taxon>
        <taxon>Malpighiales</taxon>
        <taxon>Rhizophoraceae</taxon>
        <taxon>Rhizophora</taxon>
    </lineage>
</organism>